<dbReference type="HOGENOM" id="CLU_3091323_0_0_1"/>
<dbReference type="KEGG" id="ehx:EMIHUDRAFT_231207"/>
<name>A0A0D3K868_EMIH1</name>
<evidence type="ECO:0000313" key="1">
    <source>
        <dbReference type="EnsemblProtists" id="EOD31953"/>
    </source>
</evidence>
<reference evidence="1" key="2">
    <citation type="submission" date="2024-10" db="UniProtKB">
        <authorList>
            <consortium name="EnsemblProtists"/>
        </authorList>
    </citation>
    <scope>IDENTIFICATION</scope>
</reference>
<dbReference type="RefSeq" id="XP_005784382.1">
    <property type="nucleotide sequence ID" value="XM_005784325.1"/>
</dbReference>
<dbReference type="EnsemblProtists" id="EOD31953">
    <property type="protein sequence ID" value="EOD31953"/>
    <property type="gene ID" value="EMIHUDRAFT_231207"/>
</dbReference>
<proteinExistence type="predicted"/>
<protein>
    <submittedName>
        <fullName evidence="1">Uncharacterized protein</fullName>
    </submittedName>
</protein>
<organism evidence="1 2">
    <name type="scientific">Emiliania huxleyi (strain CCMP1516)</name>
    <dbReference type="NCBI Taxonomy" id="280463"/>
    <lineage>
        <taxon>Eukaryota</taxon>
        <taxon>Haptista</taxon>
        <taxon>Haptophyta</taxon>
        <taxon>Prymnesiophyceae</taxon>
        <taxon>Isochrysidales</taxon>
        <taxon>Noelaerhabdaceae</taxon>
        <taxon>Emiliania</taxon>
    </lineage>
</organism>
<sequence length="52" mass="5822">MVPHVCECIQVLRRHYPGRLGVACLYNTPSYWYPFWKAQVPGAAEVADAAGE</sequence>
<dbReference type="GeneID" id="17277228"/>
<dbReference type="Gene3D" id="3.40.525.10">
    <property type="entry name" value="CRAL-TRIO lipid binding domain"/>
    <property type="match status" value="1"/>
</dbReference>
<accession>A0A0D3K868</accession>
<dbReference type="PaxDb" id="2903-EOD31953"/>
<reference evidence="2" key="1">
    <citation type="journal article" date="2013" name="Nature">
        <title>Pan genome of the phytoplankton Emiliania underpins its global distribution.</title>
        <authorList>
            <person name="Read B.A."/>
            <person name="Kegel J."/>
            <person name="Klute M.J."/>
            <person name="Kuo A."/>
            <person name="Lefebvre S.C."/>
            <person name="Maumus F."/>
            <person name="Mayer C."/>
            <person name="Miller J."/>
            <person name="Monier A."/>
            <person name="Salamov A."/>
            <person name="Young J."/>
            <person name="Aguilar M."/>
            <person name="Claverie J.M."/>
            <person name="Frickenhaus S."/>
            <person name="Gonzalez K."/>
            <person name="Herman E.K."/>
            <person name="Lin Y.C."/>
            <person name="Napier J."/>
            <person name="Ogata H."/>
            <person name="Sarno A.F."/>
            <person name="Shmutz J."/>
            <person name="Schroeder D."/>
            <person name="de Vargas C."/>
            <person name="Verret F."/>
            <person name="von Dassow P."/>
            <person name="Valentin K."/>
            <person name="Van de Peer Y."/>
            <person name="Wheeler G."/>
            <person name="Dacks J.B."/>
            <person name="Delwiche C.F."/>
            <person name="Dyhrman S.T."/>
            <person name="Glockner G."/>
            <person name="John U."/>
            <person name="Richards T."/>
            <person name="Worden A.Z."/>
            <person name="Zhang X."/>
            <person name="Grigoriev I.V."/>
            <person name="Allen A.E."/>
            <person name="Bidle K."/>
            <person name="Borodovsky M."/>
            <person name="Bowler C."/>
            <person name="Brownlee C."/>
            <person name="Cock J.M."/>
            <person name="Elias M."/>
            <person name="Gladyshev V.N."/>
            <person name="Groth M."/>
            <person name="Guda C."/>
            <person name="Hadaegh A."/>
            <person name="Iglesias-Rodriguez M.D."/>
            <person name="Jenkins J."/>
            <person name="Jones B.M."/>
            <person name="Lawson T."/>
            <person name="Leese F."/>
            <person name="Lindquist E."/>
            <person name="Lobanov A."/>
            <person name="Lomsadze A."/>
            <person name="Malik S.B."/>
            <person name="Marsh M.E."/>
            <person name="Mackinder L."/>
            <person name="Mock T."/>
            <person name="Mueller-Roeber B."/>
            <person name="Pagarete A."/>
            <person name="Parker M."/>
            <person name="Probert I."/>
            <person name="Quesneville H."/>
            <person name="Raines C."/>
            <person name="Rensing S.A."/>
            <person name="Riano-Pachon D.M."/>
            <person name="Richier S."/>
            <person name="Rokitta S."/>
            <person name="Shiraiwa Y."/>
            <person name="Soanes D.M."/>
            <person name="van der Giezen M."/>
            <person name="Wahlund T.M."/>
            <person name="Williams B."/>
            <person name="Wilson W."/>
            <person name="Wolfe G."/>
            <person name="Wurch L.L."/>
        </authorList>
    </citation>
    <scope>NUCLEOTIDE SEQUENCE</scope>
</reference>
<dbReference type="Proteomes" id="UP000013827">
    <property type="component" value="Unassembled WGS sequence"/>
</dbReference>
<evidence type="ECO:0000313" key="2">
    <source>
        <dbReference type="Proteomes" id="UP000013827"/>
    </source>
</evidence>
<dbReference type="AlphaFoldDB" id="A0A0D3K868"/>
<dbReference type="SUPFAM" id="SSF52087">
    <property type="entry name" value="CRAL/TRIO domain"/>
    <property type="match status" value="1"/>
</dbReference>
<dbReference type="InterPro" id="IPR036865">
    <property type="entry name" value="CRAL-TRIO_dom_sf"/>
</dbReference>
<keyword evidence="2" id="KW-1185">Reference proteome</keyword>